<dbReference type="Proteomes" id="UP000076927">
    <property type="component" value="Chromosome"/>
</dbReference>
<protein>
    <submittedName>
        <fullName evidence="1">Uncharacterized protein</fullName>
    </submittedName>
</protein>
<proteinExistence type="predicted"/>
<gene>
    <name evidence="1" type="ORF">SY83_17450</name>
</gene>
<evidence type="ECO:0000313" key="1">
    <source>
        <dbReference type="EMBL" id="ANE47772.1"/>
    </source>
</evidence>
<reference evidence="1 2" key="1">
    <citation type="submission" date="2015-01" db="EMBL/GenBank/DDBJ databases">
        <title>Paenibacillus swuensis/DY6/whole genome sequencing.</title>
        <authorList>
            <person name="Kim M.K."/>
            <person name="Srinivasan S."/>
            <person name="Lee J.-J."/>
        </authorList>
    </citation>
    <scope>NUCLEOTIDE SEQUENCE [LARGE SCALE GENOMIC DNA]</scope>
    <source>
        <strain evidence="1 2">DY6</strain>
    </source>
</reference>
<keyword evidence="2" id="KW-1185">Reference proteome</keyword>
<dbReference type="STRING" id="1178515.SY83_17450"/>
<dbReference type="EMBL" id="CP011388">
    <property type="protein sequence ID" value="ANE47772.1"/>
    <property type="molecule type" value="Genomic_DNA"/>
</dbReference>
<dbReference type="AlphaFoldDB" id="A0A172TLB8"/>
<accession>A0A172TLB8</accession>
<name>A0A172TLB8_9BACL</name>
<sequence length="175" mass="19761">MFDPTVYDNLKVVLEGGIYDLDLAGRILVTDRSDLVDLSVMSRDFRLRFILRDSIAEPAQAHVRLSANLANLAAEILEQKGSDPGCNLSIRFRTRIVNPDQECHVLGEGIRQIWGKGITMTQQISYLFGDESPQYLNNIQISFDHVITETHIDDIPSLLNHIVKTLRFLDHTALS</sequence>
<dbReference type="PATRIC" id="fig|1178515.4.peg.3513"/>
<dbReference type="KEGG" id="pswu:SY83_17450"/>
<organism evidence="1 2">
    <name type="scientific">Paenibacillus swuensis</name>
    <dbReference type="NCBI Taxonomy" id="1178515"/>
    <lineage>
        <taxon>Bacteria</taxon>
        <taxon>Bacillati</taxon>
        <taxon>Bacillota</taxon>
        <taxon>Bacilli</taxon>
        <taxon>Bacillales</taxon>
        <taxon>Paenibacillaceae</taxon>
        <taxon>Paenibacillus</taxon>
    </lineage>
</organism>
<evidence type="ECO:0000313" key="2">
    <source>
        <dbReference type="Proteomes" id="UP000076927"/>
    </source>
</evidence>